<accession>A0A1V6P2Q2</accession>
<keyword evidence="2" id="KW-1185">Reference proteome</keyword>
<evidence type="ECO:0008006" key="3">
    <source>
        <dbReference type="Google" id="ProtNLM"/>
    </source>
</evidence>
<dbReference type="AlphaFoldDB" id="A0A1V6P2Q2"/>
<dbReference type="Proteomes" id="UP000191408">
    <property type="component" value="Unassembled WGS sequence"/>
</dbReference>
<organism evidence="1 2">
    <name type="scientific">Penicillium polonicum</name>
    <dbReference type="NCBI Taxonomy" id="60169"/>
    <lineage>
        <taxon>Eukaryota</taxon>
        <taxon>Fungi</taxon>
        <taxon>Dikarya</taxon>
        <taxon>Ascomycota</taxon>
        <taxon>Pezizomycotina</taxon>
        <taxon>Eurotiomycetes</taxon>
        <taxon>Eurotiomycetidae</taxon>
        <taxon>Eurotiales</taxon>
        <taxon>Aspergillaceae</taxon>
        <taxon>Penicillium</taxon>
    </lineage>
</organism>
<sequence length="141" mass="16040">MKAGLQTPSAVYLPMKTSYKSPTITNSKHDKDVRRDNVDVDDIHRRLGHAGKARIASTLQHAEQLGDNEQYGTEHFDCDACLLGKSKLKTSRQPQARRSRQYIQCFFLSSPSVLHKISPPFSERLFEDHDCPKGVNYGFEF</sequence>
<comment type="caution">
    <text evidence="1">The sequence shown here is derived from an EMBL/GenBank/DDBJ whole genome shotgun (WGS) entry which is preliminary data.</text>
</comment>
<evidence type="ECO:0000313" key="1">
    <source>
        <dbReference type="EMBL" id="OQD71213.1"/>
    </source>
</evidence>
<name>A0A1V6P2Q2_PENPO</name>
<reference evidence="2" key="1">
    <citation type="journal article" date="2017" name="Nat. Microbiol.">
        <title>Global analysis of biosynthetic gene clusters reveals vast potential of secondary metabolite production in Penicillium species.</title>
        <authorList>
            <person name="Nielsen J.C."/>
            <person name="Grijseels S."/>
            <person name="Prigent S."/>
            <person name="Ji B."/>
            <person name="Dainat J."/>
            <person name="Nielsen K.F."/>
            <person name="Frisvad J.C."/>
            <person name="Workman M."/>
            <person name="Nielsen J."/>
        </authorList>
    </citation>
    <scope>NUCLEOTIDE SEQUENCE [LARGE SCALE GENOMIC DNA]</scope>
    <source>
        <strain evidence="2">IBT 4502</strain>
    </source>
</reference>
<dbReference type="EMBL" id="MDYM01000001">
    <property type="protein sequence ID" value="OQD71213.1"/>
    <property type="molecule type" value="Genomic_DNA"/>
</dbReference>
<evidence type="ECO:0000313" key="2">
    <source>
        <dbReference type="Proteomes" id="UP000191408"/>
    </source>
</evidence>
<protein>
    <recommendedName>
        <fullName evidence="3">GAG-pre-integrase domain-containing protein</fullName>
    </recommendedName>
</protein>
<proteinExistence type="predicted"/>
<gene>
    <name evidence="1" type="ORF">PENPOL_c001G08911</name>
</gene>